<sequence>MVTCKKSNVRKYDPNHFNDYELNFSDDNFEYNLKSGKFNTLFSDFADTIILSRKETNTISKLFFEKYIDTLGGERYISDSKIITMPDFHEIVVVKKHNKQKSHTSISYLVNEESKLSASDKDIFNFKVELLKILYKNTEFKKCIDTVKATKHKDNRIFL</sequence>
<dbReference type="RefSeq" id="WP_191734676.1">
    <property type="nucleotide sequence ID" value="NZ_JACYFS010000001.1"/>
</dbReference>
<accession>A0ABR8Z6U5</accession>
<organism evidence="1 2">
    <name type="scientific">Chryseobacterium caseinilyticum</name>
    <dbReference type="NCBI Taxonomy" id="2771428"/>
    <lineage>
        <taxon>Bacteria</taxon>
        <taxon>Pseudomonadati</taxon>
        <taxon>Bacteroidota</taxon>
        <taxon>Flavobacteriia</taxon>
        <taxon>Flavobacteriales</taxon>
        <taxon>Weeksellaceae</taxon>
        <taxon>Chryseobacterium group</taxon>
        <taxon>Chryseobacterium</taxon>
    </lineage>
</organism>
<proteinExistence type="predicted"/>
<dbReference type="Proteomes" id="UP000637299">
    <property type="component" value="Unassembled WGS sequence"/>
</dbReference>
<gene>
    <name evidence="1" type="ORF">IC610_00190</name>
</gene>
<evidence type="ECO:0000313" key="2">
    <source>
        <dbReference type="Proteomes" id="UP000637299"/>
    </source>
</evidence>
<reference evidence="1 2" key="1">
    <citation type="submission" date="2020-09" db="EMBL/GenBank/DDBJ databases">
        <title>Genome seq and assembly of Chryseobacterium sp.</title>
        <authorList>
            <person name="Chhetri G."/>
        </authorList>
    </citation>
    <scope>NUCLEOTIDE SEQUENCE [LARGE SCALE GENOMIC DNA]</scope>
    <source>
        <strain evidence="1 2">GCR10</strain>
    </source>
</reference>
<keyword evidence="2" id="KW-1185">Reference proteome</keyword>
<protein>
    <submittedName>
        <fullName evidence="1">Uncharacterized protein</fullName>
    </submittedName>
</protein>
<name>A0ABR8Z6U5_9FLAO</name>
<evidence type="ECO:0000313" key="1">
    <source>
        <dbReference type="EMBL" id="MBD8080834.1"/>
    </source>
</evidence>
<comment type="caution">
    <text evidence="1">The sequence shown here is derived from an EMBL/GenBank/DDBJ whole genome shotgun (WGS) entry which is preliminary data.</text>
</comment>
<dbReference type="EMBL" id="JACYFS010000001">
    <property type="protein sequence ID" value="MBD8080834.1"/>
    <property type="molecule type" value="Genomic_DNA"/>
</dbReference>